<protein>
    <submittedName>
        <fullName evidence="1">Uncharacterized protein</fullName>
    </submittedName>
</protein>
<evidence type="ECO:0000313" key="1">
    <source>
        <dbReference type="EMBL" id="SIR71787.1"/>
    </source>
</evidence>
<dbReference type="AlphaFoldDB" id="A0A9X8RB51"/>
<reference evidence="1 2" key="1">
    <citation type="submission" date="2017-01" db="EMBL/GenBank/DDBJ databases">
        <authorList>
            <person name="Varghese N."/>
            <person name="Submissions S."/>
        </authorList>
    </citation>
    <scope>NUCLEOTIDE SEQUENCE [LARGE SCALE GENOMIC DNA]</scope>
    <source>
        <strain evidence="1 2">RUG2-6</strain>
    </source>
</reference>
<dbReference type="Proteomes" id="UP000185829">
    <property type="component" value="Unassembled WGS sequence"/>
</dbReference>
<name>A0A9X8RB51_9BACI</name>
<proteinExistence type="predicted"/>
<accession>A0A9X8RB51</accession>
<comment type="caution">
    <text evidence="1">The sequence shown here is derived from an EMBL/GenBank/DDBJ whole genome shotgun (WGS) entry which is preliminary data.</text>
</comment>
<gene>
    <name evidence="1" type="ORF">SAMN05878482_105172</name>
</gene>
<dbReference type="EMBL" id="FTMX01000005">
    <property type="protein sequence ID" value="SIR71787.1"/>
    <property type="molecule type" value="Genomic_DNA"/>
</dbReference>
<evidence type="ECO:0000313" key="2">
    <source>
        <dbReference type="Proteomes" id="UP000185829"/>
    </source>
</evidence>
<organism evidence="1 2">
    <name type="scientific">Peribacillus simplex</name>
    <dbReference type="NCBI Taxonomy" id="1478"/>
    <lineage>
        <taxon>Bacteria</taxon>
        <taxon>Bacillati</taxon>
        <taxon>Bacillota</taxon>
        <taxon>Bacilli</taxon>
        <taxon>Bacillales</taxon>
        <taxon>Bacillaceae</taxon>
        <taxon>Peribacillus</taxon>
    </lineage>
</organism>
<sequence length="58" mass="6632">MISSPGTCFPWAIYAPFCPPWARLSRRVLEYPFQSNGIFLRKKLQANAISSNLSKKQD</sequence>